<dbReference type="Gene3D" id="3.40.50.360">
    <property type="match status" value="1"/>
</dbReference>
<dbReference type="RefSeq" id="WP_254159987.1">
    <property type="nucleotide sequence ID" value="NZ_JAHESF010000001.1"/>
</dbReference>
<dbReference type="InterPro" id="IPR029039">
    <property type="entry name" value="Flavoprotein-like_sf"/>
</dbReference>
<evidence type="ECO:0000313" key="3">
    <source>
        <dbReference type="Proteomes" id="UP001319200"/>
    </source>
</evidence>
<evidence type="ECO:0000259" key="1">
    <source>
        <dbReference type="PROSITE" id="PS50902"/>
    </source>
</evidence>
<dbReference type="InterPro" id="IPR008254">
    <property type="entry name" value="Flavodoxin/NO_synth"/>
</dbReference>
<evidence type="ECO:0000313" key="2">
    <source>
        <dbReference type="EMBL" id="MBT1695552.1"/>
    </source>
</evidence>
<dbReference type="AlphaFoldDB" id="A0AAP2DHY8"/>
<reference evidence="2 3" key="1">
    <citation type="submission" date="2021-05" db="EMBL/GenBank/DDBJ databases">
        <title>A Polyphasic approach of four new species of the genus Ohtaekwangia: Ohtaekwangia histidinii sp. nov., Ohtaekwangia cretensis sp. nov., Ohtaekwangia indiensis sp. nov., Ohtaekwangia reichenbachii sp. nov. from diverse environment.</title>
        <authorList>
            <person name="Octaviana S."/>
        </authorList>
    </citation>
    <scope>NUCLEOTIDE SEQUENCE [LARGE SCALE GENOMIC DNA]</scope>
    <source>
        <strain evidence="2 3">PWU4</strain>
    </source>
</reference>
<dbReference type="EMBL" id="JAHESF010000001">
    <property type="protein sequence ID" value="MBT1695552.1"/>
    <property type="molecule type" value="Genomic_DNA"/>
</dbReference>
<feature type="domain" description="Flavodoxin-like" evidence="1">
    <location>
        <begin position="34"/>
        <end position="200"/>
    </location>
</feature>
<dbReference type="PROSITE" id="PS50902">
    <property type="entry name" value="FLAVODOXIN_LIKE"/>
    <property type="match status" value="1"/>
</dbReference>
<dbReference type="PANTHER" id="PTHR39201:SF1">
    <property type="entry name" value="FLAVODOXIN-LIKE DOMAIN-CONTAINING PROTEIN"/>
    <property type="match status" value="1"/>
</dbReference>
<proteinExistence type="predicted"/>
<dbReference type="Proteomes" id="UP001319200">
    <property type="component" value="Unassembled WGS sequence"/>
</dbReference>
<dbReference type="GO" id="GO:0010181">
    <property type="term" value="F:FMN binding"/>
    <property type="evidence" value="ECO:0007669"/>
    <property type="project" value="InterPro"/>
</dbReference>
<dbReference type="PANTHER" id="PTHR39201">
    <property type="entry name" value="EXPORTED PROTEIN-RELATED"/>
    <property type="match status" value="1"/>
</dbReference>
<gene>
    <name evidence="2" type="ORF">KK083_01605</name>
</gene>
<sequence>MKRSEFVKRIFALSLLTTTTGSLFARIIRSKEQTLIVYLSRTNNTKAIAQMIQKELGGDLLLLELAKPYPEDYKKTVDQVSNENETGYLPELPTKVYDIGRYNTIFIGYPTWDMQLPPPMKSFLTNHDLRNKTIVPFNTNAGYGLGTSVETIKKLSKSSKVLEPFKIEGGKERDGILFVMKGEKEKQAQIKIKKWLLELQLIK</sequence>
<comment type="caution">
    <text evidence="2">The sequence shown here is derived from an EMBL/GenBank/DDBJ whole genome shotgun (WGS) entry which is preliminary data.</text>
</comment>
<dbReference type="SUPFAM" id="SSF52218">
    <property type="entry name" value="Flavoproteins"/>
    <property type="match status" value="1"/>
</dbReference>
<keyword evidence="3" id="KW-1185">Reference proteome</keyword>
<name>A0AAP2DHY8_9BACT</name>
<accession>A0AAP2DHY8</accession>
<organism evidence="2 3">
    <name type="scientific">Chryseosolibacter histidini</name>
    <dbReference type="NCBI Taxonomy" id="2782349"/>
    <lineage>
        <taxon>Bacteria</taxon>
        <taxon>Pseudomonadati</taxon>
        <taxon>Bacteroidota</taxon>
        <taxon>Cytophagia</taxon>
        <taxon>Cytophagales</taxon>
        <taxon>Chryseotaleaceae</taxon>
        <taxon>Chryseosolibacter</taxon>
    </lineage>
</organism>
<protein>
    <submittedName>
        <fullName evidence="2">Flavodoxin</fullName>
    </submittedName>
</protein>
<dbReference type="Pfam" id="PF12682">
    <property type="entry name" value="Flavodoxin_4"/>
    <property type="match status" value="1"/>
</dbReference>